<dbReference type="EMBL" id="JBHSFV010000012">
    <property type="protein sequence ID" value="MFC4635694.1"/>
    <property type="molecule type" value="Genomic_DNA"/>
</dbReference>
<proteinExistence type="predicted"/>
<comment type="caution">
    <text evidence="2">The sequence shown here is derived from an EMBL/GenBank/DDBJ whole genome shotgun (WGS) entry which is preliminary data.</text>
</comment>
<sequence length="335" mass="37553">MDDELEKEIQNALVDTGEDRILEVPISEAQSPLNKAVKTGDIADISEKGATQTDNFRRTAEDAYASEQSQQIIADAPKQHIGETPEYTSEQKQTSQAIISDKQATQTAEALLGMADNFLAVGGGFFVKISKHEEFFEFEELVEVIDTQNEKNIKRIRLDQDDKALLTPLLAQVIKSKTKQLTPEQQLLGAIISVIVKKAQTVMEVRNENKSLEGRILQIVREAKLPQTTDSLEVEKQQHSKKQDEKEEAFVKEQAITPSYQAVDKEEGLEEEFADINYPRANAMDEMQLVYEEVAPTEVNQRHIASSKSNMKTKQVISSHSQDQDGDLQDSDDTS</sequence>
<evidence type="ECO:0000313" key="2">
    <source>
        <dbReference type="EMBL" id="MFC4635694.1"/>
    </source>
</evidence>
<feature type="region of interest" description="Disordered" evidence="1">
    <location>
        <begin position="230"/>
        <end position="249"/>
    </location>
</feature>
<accession>A0ABV9I0L0</accession>
<feature type="compositionally biased region" description="Polar residues" evidence="1">
    <location>
        <begin position="303"/>
        <end position="317"/>
    </location>
</feature>
<feature type="compositionally biased region" description="Basic and acidic residues" evidence="1">
    <location>
        <begin position="233"/>
        <end position="249"/>
    </location>
</feature>
<keyword evidence="3" id="KW-1185">Reference proteome</keyword>
<evidence type="ECO:0000256" key="1">
    <source>
        <dbReference type="SAM" id="MobiDB-lite"/>
    </source>
</evidence>
<gene>
    <name evidence="2" type="ORF">ACFO3O_17415</name>
</gene>
<evidence type="ECO:0000313" key="3">
    <source>
        <dbReference type="Proteomes" id="UP001596043"/>
    </source>
</evidence>
<reference evidence="3" key="1">
    <citation type="journal article" date="2019" name="Int. J. Syst. Evol. Microbiol.">
        <title>The Global Catalogue of Microorganisms (GCM) 10K type strain sequencing project: providing services to taxonomists for standard genome sequencing and annotation.</title>
        <authorList>
            <consortium name="The Broad Institute Genomics Platform"/>
            <consortium name="The Broad Institute Genome Sequencing Center for Infectious Disease"/>
            <person name="Wu L."/>
            <person name="Ma J."/>
        </authorList>
    </citation>
    <scope>NUCLEOTIDE SEQUENCE [LARGE SCALE GENOMIC DNA]</scope>
    <source>
        <strain evidence="3">YJ-61-S</strain>
    </source>
</reference>
<organism evidence="2 3">
    <name type="scientific">Dokdonia ponticola</name>
    <dbReference type="NCBI Taxonomy" id="2041041"/>
    <lineage>
        <taxon>Bacteria</taxon>
        <taxon>Pseudomonadati</taxon>
        <taxon>Bacteroidota</taxon>
        <taxon>Flavobacteriia</taxon>
        <taxon>Flavobacteriales</taxon>
        <taxon>Flavobacteriaceae</taxon>
        <taxon>Dokdonia</taxon>
    </lineage>
</organism>
<name>A0ABV9I0L0_9FLAO</name>
<feature type="compositionally biased region" description="Acidic residues" evidence="1">
    <location>
        <begin position="324"/>
        <end position="335"/>
    </location>
</feature>
<protein>
    <submittedName>
        <fullName evidence="2">Uncharacterized protein</fullName>
    </submittedName>
</protein>
<feature type="region of interest" description="Disordered" evidence="1">
    <location>
        <begin position="301"/>
        <end position="335"/>
    </location>
</feature>
<dbReference type="Proteomes" id="UP001596043">
    <property type="component" value="Unassembled WGS sequence"/>
</dbReference>
<dbReference type="RefSeq" id="WP_379981175.1">
    <property type="nucleotide sequence ID" value="NZ_JBHSFV010000012.1"/>
</dbReference>